<accession>A0A848IKQ1</accession>
<evidence type="ECO:0000313" key="2">
    <source>
        <dbReference type="EMBL" id="NMM01860.1"/>
    </source>
</evidence>
<comment type="caution">
    <text evidence="2">The sequence shown here is derived from an EMBL/GenBank/DDBJ whole genome shotgun (WGS) entry which is preliminary data.</text>
</comment>
<feature type="domain" description="CHAT" evidence="1">
    <location>
        <begin position="10"/>
        <end position="69"/>
    </location>
</feature>
<proteinExistence type="predicted"/>
<name>A0A848IKQ1_9BURK</name>
<keyword evidence="3" id="KW-1185">Reference proteome</keyword>
<evidence type="ECO:0000259" key="1">
    <source>
        <dbReference type="Pfam" id="PF12770"/>
    </source>
</evidence>
<reference evidence="2 3" key="1">
    <citation type="submission" date="2020-04" db="EMBL/GenBank/DDBJ databases">
        <title>Paraburkholderia sp. RP-4-7 isolated from soil.</title>
        <authorList>
            <person name="Dahal R.H."/>
        </authorList>
    </citation>
    <scope>NUCLEOTIDE SEQUENCE [LARGE SCALE GENOMIC DNA]</scope>
    <source>
        <strain evidence="2 3">RP-4-7</strain>
    </source>
</reference>
<dbReference type="EMBL" id="JABBGJ010000034">
    <property type="protein sequence ID" value="NMM01860.1"/>
    <property type="molecule type" value="Genomic_DNA"/>
</dbReference>
<protein>
    <submittedName>
        <fullName evidence="2">CHAT domain-containing protein</fullName>
    </submittedName>
</protein>
<dbReference type="AlphaFoldDB" id="A0A848IKQ1"/>
<gene>
    <name evidence="2" type="ORF">HHL24_28485</name>
</gene>
<evidence type="ECO:0000313" key="3">
    <source>
        <dbReference type="Proteomes" id="UP000544134"/>
    </source>
</evidence>
<organism evidence="2 3">
    <name type="scientific">Paraburkholderia polaris</name>
    <dbReference type="NCBI Taxonomy" id="2728848"/>
    <lineage>
        <taxon>Bacteria</taxon>
        <taxon>Pseudomonadati</taxon>
        <taxon>Pseudomonadota</taxon>
        <taxon>Betaproteobacteria</taxon>
        <taxon>Burkholderiales</taxon>
        <taxon>Burkholderiaceae</taxon>
        <taxon>Paraburkholderia</taxon>
    </lineage>
</organism>
<dbReference type="Proteomes" id="UP000544134">
    <property type="component" value="Unassembled WGS sequence"/>
</dbReference>
<dbReference type="InterPro" id="IPR024983">
    <property type="entry name" value="CHAT_dom"/>
</dbReference>
<dbReference type="Pfam" id="PF12770">
    <property type="entry name" value="CHAT"/>
    <property type="match status" value="1"/>
</dbReference>
<sequence>MLAAVRALCPLPESAHEITSVARSLDGLGAGVTVRLGEQATESDIKLLSAQGQLERYKIVHFATHGLLAGDLQLLSSRDGEPALREYMTGENSTIVWDGEG</sequence>